<dbReference type="EMBL" id="JADIKL010000006">
    <property type="protein sequence ID" value="MFK2931578.1"/>
    <property type="molecule type" value="Genomic_DNA"/>
</dbReference>
<evidence type="ECO:0008006" key="3">
    <source>
        <dbReference type="Google" id="ProtNLM"/>
    </source>
</evidence>
<comment type="caution">
    <text evidence="1">The sequence shown here is derived from an EMBL/GenBank/DDBJ whole genome shotgun (WGS) entry which is preliminary data.</text>
</comment>
<proteinExistence type="predicted"/>
<accession>A0ABW8KKE2</accession>
<dbReference type="RefSeq" id="WP_404540238.1">
    <property type="nucleotide sequence ID" value="NZ_JADIKL010000006.1"/>
</dbReference>
<organism evidence="1 2">
    <name type="scientific">Dyella agri</name>
    <dbReference type="NCBI Taxonomy" id="1926869"/>
    <lineage>
        <taxon>Bacteria</taxon>
        <taxon>Pseudomonadati</taxon>
        <taxon>Pseudomonadota</taxon>
        <taxon>Gammaproteobacteria</taxon>
        <taxon>Lysobacterales</taxon>
        <taxon>Rhodanobacteraceae</taxon>
        <taxon>Dyella</taxon>
    </lineage>
</organism>
<dbReference type="Proteomes" id="UP001620397">
    <property type="component" value="Unassembled WGS sequence"/>
</dbReference>
<protein>
    <recommendedName>
        <fullName evidence="3">DUF883 domain-containing protein</fullName>
    </recommendedName>
</protein>
<sequence>MNRLLKQLGKVRAAQAQVAAHRAELAVPAAALLARGQRHPLIALGAAGGAGFVLGSLDVHPLRVPGVGPLLRGGLAEAVTQGVRLIVELGAGAVDDTADDTPA</sequence>
<evidence type="ECO:0000313" key="1">
    <source>
        <dbReference type="EMBL" id="MFK2931578.1"/>
    </source>
</evidence>
<evidence type="ECO:0000313" key="2">
    <source>
        <dbReference type="Proteomes" id="UP001620397"/>
    </source>
</evidence>
<name>A0ABW8KKE2_9GAMM</name>
<gene>
    <name evidence="1" type="ORF">ISP14_12340</name>
</gene>
<keyword evidence="2" id="KW-1185">Reference proteome</keyword>
<reference evidence="1 2" key="1">
    <citation type="submission" date="2020-10" db="EMBL/GenBank/DDBJ databases">
        <title>Phylogeny of dyella-like bacteria.</title>
        <authorList>
            <person name="Fu J."/>
        </authorList>
    </citation>
    <scope>NUCLEOTIDE SEQUENCE [LARGE SCALE GENOMIC DNA]</scope>
    <source>
        <strain evidence="1 2">DKC-1</strain>
    </source>
</reference>